<evidence type="ECO:0000313" key="2">
    <source>
        <dbReference type="EMBL" id="MTD32503.1"/>
    </source>
</evidence>
<accession>A0A844G867</accession>
<organism evidence="2 3">
    <name type="scientific">Paludibacterium denitrificans</name>
    <dbReference type="NCBI Taxonomy" id="2675226"/>
    <lineage>
        <taxon>Bacteria</taxon>
        <taxon>Pseudomonadati</taxon>
        <taxon>Pseudomonadota</taxon>
        <taxon>Betaproteobacteria</taxon>
        <taxon>Neisseriales</taxon>
        <taxon>Chromobacteriaceae</taxon>
        <taxon>Paludibacterium</taxon>
    </lineage>
</organism>
<feature type="compositionally biased region" description="Low complexity" evidence="1">
    <location>
        <begin position="1"/>
        <end position="15"/>
    </location>
</feature>
<keyword evidence="3" id="KW-1185">Reference proteome</keyword>
<feature type="region of interest" description="Disordered" evidence="1">
    <location>
        <begin position="101"/>
        <end position="121"/>
    </location>
</feature>
<dbReference type="EMBL" id="WLYX01000001">
    <property type="protein sequence ID" value="MTD32503.1"/>
    <property type="molecule type" value="Genomic_DNA"/>
</dbReference>
<dbReference type="RefSeq" id="WP_230368938.1">
    <property type="nucleotide sequence ID" value="NZ_WLYX01000001.1"/>
</dbReference>
<sequence>MARMSAQEAAEVARALARHSSQKTDNGLPPASGPGGIPGGIFRGKATEGSGTGQTSAGLAAAYVETGRTLYDSTTDTTPYFTHDGLFRIGTVPIKTLTIAESNSSGNPTGSPVTITFKQGA</sequence>
<name>A0A844G867_9NEIS</name>
<gene>
    <name evidence="2" type="ORF">GKE73_01955</name>
</gene>
<dbReference type="AlphaFoldDB" id="A0A844G867"/>
<protein>
    <submittedName>
        <fullName evidence="2">Uncharacterized protein</fullName>
    </submittedName>
</protein>
<feature type="region of interest" description="Disordered" evidence="1">
    <location>
        <begin position="1"/>
        <end position="55"/>
    </location>
</feature>
<evidence type="ECO:0000256" key="1">
    <source>
        <dbReference type="SAM" id="MobiDB-lite"/>
    </source>
</evidence>
<comment type="caution">
    <text evidence="2">The sequence shown here is derived from an EMBL/GenBank/DDBJ whole genome shotgun (WGS) entry which is preliminary data.</text>
</comment>
<feature type="compositionally biased region" description="Gly residues" evidence="1">
    <location>
        <begin position="33"/>
        <end position="42"/>
    </location>
</feature>
<proteinExistence type="predicted"/>
<reference evidence="2 3" key="1">
    <citation type="submission" date="2019-11" db="EMBL/GenBank/DDBJ databases">
        <title>Draft genome sequence of Paludibacterium sp. dN18-1.</title>
        <authorList>
            <person name="Im W.-T."/>
        </authorList>
    </citation>
    <scope>NUCLEOTIDE SEQUENCE [LARGE SCALE GENOMIC DNA]</scope>
    <source>
        <strain evidence="3">dN 18-1</strain>
    </source>
</reference>
<evidence type="ECO:0000313" key="3">
    <source>
        <dbReference type="Proteomes" id="UP000446658"/>
    </source>
</evidence>
<dbReference type="Proteomes" id="UP000446658">
    <property type="component" value="Unassembled WGS sequence"/>
</dbReference>